<dbReference type="GO" id="GO:0003866">
    <property type="term" value="F:3-phosphoshikimate 1-carboxyvinyltransferase activity"/>
    <property type="evidence" value="ECO:0007669"/>
    <property type="project" value="TreeGrafter"/>
</dbReference>
<proteinExistence type="predicted"/>
<evidence type="ECO:0000256" key="1">
    <source>
        <dbReference type="SAM" id="MobiDB-lite"/>
    </source>
</evidence>
<keyword evidence="2" id="KW-0378">Hydrolase</keyword>
<feature type="compositionally biased region" description="Pro residues" evidence="1">
    <location>
        <begin position="1"/>
        <end position="11"/>
    </location>
</feature>
<dbReference type="Proteomes" id="UP000807342">
    <property type="component" value="Unassembled WGS sequence"/>
</dbReference>
<dbReference type="InterPro" id="IPR027417">
    <property type="entry name" value="P-loop_NTPase"/>
</dbReference>
<dbReference type="GO" id="GO:0016787">
    <property type="term" value="F:hydrolase activity"/>
    <property type="evidence" value="ECO:0007669"/>
    <property type="project" value="UniProtKB-KW"/>
</dbReference>
<feature type="non-terminal residue" evidence="2">
    <location>
        <position position="136"/>
    </location>
</feature>
<keyword evidence="3" id="KW-1185">Reference proteome</keyword>
<evidence type="ECO:0000313" key="2">
    <source>
        <dbReference type="EMBL" id="KAF9453980.1"/>
    </source>
</evidence>
<protein>
    <submittedName>
        <fullName evidence="2">P-loop containing nucleoside triphosphate hydrolase protein</fullName>
    </submittedName>
</protein>
<dbReference type="OrthoDB" id="197068at2759"/>
<dbReference type="GO" id="GO:0009423">
    <property type="term" value="P:chorismate biosynthetic process"/>
    <property type="evidence" value="ECO:0007669"/>
    <property type="project" value="TreeGrafter"/>
</dbReference>
<comment type="caution">
    <text evidence="2">The sequence shown here is derived from an EMBL/GenBank/DDBJ whole genome shotgun (WGS) entry which is preliminary data.</text>
</comment>
<dbReference type="PRINTS" id="PR01100">
    <property type="entry name" value="SHIKIMTKNASE"/>
</dbReference>
<feature type="non-terminal residue" evidence="2">
    <location>
        <position position="1"/>
    </location>
</feature>
<dbReference type="SUPFAM" id="SSF52540">
    <property type="entry name" value="P-loop containing nucleoside triphosphate hydrolases"/>
    <property type="match status" value="1"/>
</dbReference>
<organism evidence="2 3">
    <name type="scientific">Macrolepiota fuliginosa MF-IS2</name>
    <dbReference type="NCBI Taxonomy" id="1400762"/>
    <lineage>
        <taxon>Eukaryota</taxon>
        <taxon>Fungi</taxon>
        <taxon>Dikarya</taxon>
        <taxon>Basidiomycota</taxon>
        <taxon>Agaricomycotina</taxon>
        <taxon>Agaricomycetes</taxon>
        <taxon>Agaricomycetidae</taxon>
        <taxon>Agaricales</taxon>
        <taxon>Agaricineae</taxon>
        <taxon>Agaricaceae</taxon>
        <taxon>Macrolepiota</taxon>
    </lineage>
</organism>
<dbReference type="PANTHER" id="PTHR21090:SF5">
    <property type="entry name" value="PENTAFUNCTIONAL AROM POLYPEPTIDE"/>
    <property type="match status" value="1"/>
</dbReference>
<dbReference type="PANTHER" id="PTHR21090">
    <property type="entry name" value="AROM/DEHYDROQUINATE SYNTHASE"/>
    <property type="match status" value="1"/>
</dbReference>
<evidence type="ECO:0000313" key="3">
    <source>
        <dbReference type="Proteomes" id="UP000807342"/>
    </source>
</evidence>
<dbReference type="AlphaFoldDB" id="A0A9P5XQQ3"/>
<gene>
    <name evidence="2" type="ORF">P691DRAFT_618160</name>
</gene>
<reference evidence="2" key="1">
    <citation type="submission" date="2020-11" db="EMBL/GenBank/DDBJ databases">
        <authorList>
            <consortium name="DOE Joint Genome Institute"/>
            <person name="Ahrendt S."/>
            <person name="Riley R."/>
            <person name="Andreopoulos W."/>
            <person name="Labutti K."/>
            <person name="Pangilinan J."/>
            <person name="Ruiz-Duenas F.J."/>
            <person name="Barrasa J.M."/>
            <person name="Sanchez-Garcia M."/>
            <person name="Camarero S."/>
            <person name="Miyauchi S."/>
            <person name="Serrano A."/>
            <person name="Linde D."/>
            <person name="Babiker R."/>
            <person name="Drula E."/>
            <person name="Ayuso-Fernandez I."/>
            <person name="Pacheco R."/>
            <person name="Padilla G."/>
            <person name="Ferreira P."/>
            <person name="Barriuso J."/>
            <person name="Kellner H."/>
            <person name="Castanera R."/>
            <person name="Alfaro M."/>
            <person name="Ramirez L."/>
            <person name="Pisabarro A.G."/>
            <person name="Kuo A."/>
            <person name="Tritt A."/>
            <person name="Lipzen A."/>
            <person name="He G."/>
            <person name="Yan M."/>
            <person name="Ng V."/>
            <person name="Cullen D."/>
            <person name="Martin F."/>
            <person name="Rosso M.-N."/>
            <person name="Henrissat B."/>
            <person name="Hibbett D."/>
            <person name="Martinez A.T."/>
            <person name="Grigoriev I.V."/>
        </authorList>
    </citation>
    <scope>NUCLEOTIDE SEQUENCE</scope>
    <source>
        <strain evidence="2">MF-IS2</strain>
    </source>
</reference>
<name>A0A9P5XQQ3_9AGAR</name>
<accession>A0A9P5XQQ3</accession>
<dbReference type="EMBL" id="MU151057">
    <property type="protein sequence ID" value="KAF9453980.1"/>
    <property type="molecule type" value="Genomic_DNA"/>
</dbReference>
<dbReference type="InterPro" id="IPR031322">
    <property type="entry name" value="Shikimate/glucono_kinase"/>
</dbReference>
<dbReference type="Gene3D" id="3.40.50.300">
    <property type="entry name" value="P-loop containing nucleotide triphosphate hydrolases"/>
    <property type="match status" value="1"/>
</dbReference>
<feature type="region of interest" description="Disordered" evidence="1">
    <location>
        <begin position="1"/>
        <end position="21"/>
    </location>
</feature>
<sequence length="136" mass="14786">SVPPSRAPSPPNGNKHRPSRRASIAIIGMPGVGKTTLASIAAKALGWEMLDTDAMFELQHRQSIPEFTVNRGCEATRIAEAAILADVLQNNPTEKVIACGARIIELEENRALLRKFREHGLVIHVIRDAEAVAAYL</sequence>
<dbReference type="Pfam" id="PF01202">
    <property type="entry name" value="SKI"/>
    <property type="match status" value="1"/>
</dbReference>